<organism evidence="1 2">
    <name type="scientific">Kolteria novifilia</name>
    <dbReference type="NCBI Taxonomy" id="2527975"/>
    <lineage>
        <taxon>Bacteria</taxon>
        <taxon>Pseudomonadati</taxon>
        <taxon>Planctomycetota</taxon>
        <taxon>Planctomycetia</taxon>
        <taxon>Kolteriales</taxon>
        <taxon>Kolteriaceae</taxon>
        <taxon>Kolteria</taxon>
    </lineage>
</organism>
<dbReference type="Proteomes" id="UP000317093">
    <property type="component" value="Chromosome"/>
</dbReference>
<sequence length="172" mass="19618">MNEERLRIYLDDHLALIVGEMELIGRCQRSNQRYELGQFLGRLMGEVNTQKTLVEDIRSSLGRDHGVSRSLKQGAMWFAEKLGRFKPNDSLLEYSDLSRLVELEGLMAANLERIALWMSLDSVIGDNERFETIAIPSMLKQSQEQLEELKVFHRSAVQRAFSGQSSESRLGG</sequence>
<protein>
    <recommendedName>
        <fullName evidence="3">DUF2383 domain-containing protein</fullName>
    </recommendedName>
</protein>
<reference evidence="1 2" key="1">
    <citation type="submission" date="2019-02" db="EMBL/GenBank/DDBJ databases">
        <title>Deep-cultivation of Planctomycetes and their phenomic and genomic characterization uncovers novel biology.</title>
        <authorList>
            <person name="Wiegand S."/>
            <person name="Jogler M."/>
            <person name="Boedeker C."/>
            <person name="Pinto D."/>
            <person name="Vollmers J."/>
            <person name="Rivas-Marin E."/>
            <person name="Kohn T."/>
            <person name="Peeters S.H."/>
            <person name="Heuer A."/>
            <person name="Rast P."/>
            <person name="Oberbeckmann S."/>
            <person name="Bunk B."/>
            <person name="Jeske O."/>
            <person name="Meyerdierks A."/>
            <person name="Storesund J.E."/>
            <person name="Kallscheuer N."/>
            <person name="Luecker S."/>
            <person name="Lage O.M."/>
            <person name="Pohl T."/>
            <person name="Merkel B.J."/>
            <person name="Hornburger P."/>
            <person name="Mueller R.-W."/>
            <person name="Bruemmer F."/>
            <person name="Labrenz M."/>
            <person name="Spormann A.M."/>
            <person name="Op den Camp H."/>
            <person name="Overmann J."/>
            <person name="Amann R."/>
            <person name="Jetten M.S.M."/>
            <person name="Mascher T."/>
            <person name="Medema M.H."/>
            <person name="Devos D.P."/>
            <person name="Kaster A.-K."/>
            <person name="Ovreas L."/>
            <person name="Rohde M."/>
            <person name="Galperin M.Y."/>
            <person name="Jogler C."/>
        </authorList>
    </citation>
    <scope>NUCLEOTIDE SEQUENCE [LARGE SCALE GENOMIC DNA]</scope>
    <source>
        <strain evidence="1 2">Pan216</strain>
    </source>
</reference>
<evidence type="ECO:0000313" key="1">
    <source>
        <dbReference type="EMBL" id="QDU60866.1"/>
    </source>
</evidence>
<dbReference type="AlphaFoldDB" id="A0A518B1S0"/>
<name>A0A518B1S0_9BACT</name>
<gene>
    <name evidence="1" type="ORF">Pan216_17190</name>
</gene>
<keyword evidence="2" id="KW-1185">Reference proteome</keyword>
<proteinExistence type="predicted"/>
<evidence type="ECO:0000313" key="2">
    <source>
        <dbReference type="Proteomes" id="UP000317093"/>
    </source>
</evidence>
<dbReference type="EMBL" id="CP036279">
    <property type="protein sequence ID" value="QDU60866.1"/>
    <property type="molecule type" value="Genomic_DNA"/>
</dbReference>
<evidence type="ECO:0008006" key="3">
    <source>
        <dbReference type="Google" id="ProtNLM"/>
    </source>
</evidence>
<dbReference type="KEGG" id="knv:Pan216_17190"/>
<accession>A0A518B1S0</accession>